<keyword evidence="2" id="KW-1185">Reference proteome</keyword>
<accession>A0A976FGC8</accession>
<protein>
    <submittedName>
        <fullName evidence="1">Uncharacterized protein</fullName>
    </submittedName>
</protein>
<evidence type="ECO:0000313" key="2">
    <source>
        <dbReference type="Proteomes" id="UP000294530"/>
    </source>
</evidence>
<organism evidence="1 2">
    <name type="scientific">Bremia lactucae</name>
    <name type="common">Lettuce downy mildew</name>
    <dbReference type="NCBI Taxonomy" id="4779"/>
    <lineage>
        <taxon>Eukaryota</taxon>
        <taxon>Sar</taxon>
        <taxon>Stramenopiles</taxon>
        <taxon>Oomycota</taxon>
        <taxon>Peronosporomycetes</taxon>
        <taxon>Peronosporales</taxon>
        <taxon>Peronosporaceae</taxon>
        <taxon>Bremia</taxon>
    </lineage>
</organism>
<proteinExistence type="predicted"/>
<dbReference type="GeneID" id="94351093"/>
<dbReference type="KEGG" id="blac:94351093"/>
<reference evidence="1 2" key="1">
    <citation type="journal article" date="2021" name="Genome Biol.">
        <title>AFLAP: assembly-free linkage analysis pipeline using k-mers from genome sequencing data.</title>
        <authorList>
            <person name="Fletcher K."/>
            <person name="Zhang L."/>
            <person name="Gil J."/>
            <person name="Han R."/>
            <person name="Cavanaugh K."/>
            <person name="Michelmore R."/>
        </authorList>
    </citation>
    <scope>NUCLEOTIDE SEQUENCE [LARGE SCALE GENOMIC DNA]</scope>
    <source>
        <strain evidence="1 2">SF5</strain>
    </source>
</reference>
<name>A0A976FGC8_BRELC</name>
<dbReference type="EMBL" id="SHOA02000018">
    <property type="protein sequence ID" value="TDH66096.1"/>
    <property type="molecule type" value="Genomic_DNA"/>
</dbReference>
<gene>
    <name evidence="1" type="ORF">CCR75_007361</name>
</gene>
<comment type="caution">
    <text evidence="1">The sequence shown here is derived from an EMBL/GenBank/DDBJ whole genome shotgun (WGS) entry which is preliminary data.</text>
</comment>
<dbReference type="RefSeq" id="XP_067815595.1">
    <property type="nucleotide sequence ID" value="XM_067965422.1"/>
</dbReference>
<dbReference type="Proteomes" id="UP000294530">
    <property type="component" value="Unassembled WGS sequence"/>
</dbReference>
<evidence type="ECO:0000313" key="1">
    <source>
        <dbReference type="EMBL" id="TDH66096.1"/>
    </source>
</evidence>
<dbReference type="AlphaFoldDB" id="A0A976FGC8"/>
<sequence length="117" mass="13293">MQLRLPFVVVGSEMSRRDQEDCLIKLKAKLWEWGFENNDLSKIERDKGFMAAAMDAIMHYLSRDELLALPKETALSIFSASPIVAAFARGQARNIGECDEKEIEVEDEEDGIQWGTK</sequence>